<keyword evidence="1 2" id="KW-0694">RNA-binding</keyword>
<organism evidence="6 7">
    <name type="scientific">Talaromyces amestolkiae</name>
    <dbReference type="NCBI Taxonomy" id="1196081"/>
    <lineage>
        <taxon>Eukaryota</taxon>
        <taxon>Fungi</taxon>
        <taxon>Dikarya</taxon>
        <taxon>Ascomycota</taxon>
        <taxon>Pezizomycotina</taxon>
        <taxon>Eurotiomycetes</taxon>
        <taxon>Eurotiomycetidae</taxon>
        <taxon>Eurotiales</taxon>
        <taxon>Trichocomaceae</taxon>
        <taxon>Talaromyces</taxon>
        <taxon>Talaromyces sect. Talaromyces</taxon>
    </lineage>
</organism>
<proteinExistence type="predicted"/>
<dbReference type="GO" id="GO:0003729">
    <property type="term" value="F:mRNA binding"/>
    <property type="evidence" value="ECO:0007669"/>
    <property type="project" value="TreeGrafter"/>
</dbReference>
<dbReference type="GO" id="GO:0005634">
    <property type="term" value="C:nucleus"/>
    <property type="evidence" value="ECO:0007669"/>
    <property type="project" value="TreeGrafter"/>
</dbReference>
<feature type="domain" description="RRM" evidence="5">
    <location>
        <begin position="120"/>
        <end position="197"/>
    </location>
</feature>
<dbReference type="SUPFAM" id="SSF54928">
    <property type="entry name" value="RNA-binding domain, RBD"/>
    <property type="match status" value="1"/>
</dbReference>
<evidence type="ECO:0000256" key="1">
    <source>
        <dbReference type="ARBA" id="ARBA00022884"/>
    </source>
</evidence>
<dbReference type="STRING" id="1196081.A0A364L7D9"/>
<evidence type="ECO:0000256" key="4">
    <source>
        <dbReference type="SAM" id="Phobius"/>
    </source>
</evidence>
<dbReference type="Pfam" id="PF13865">
    <property type="entry name" value="FoP_duplication"/>
    <property type="match status" value="1"/>
</dbReference>
<reference evidence="6 7" key="1">
    <citation type="journal article" date="2017" name="Biotechnol. Biofuels">
        <title>Differential beta-glucosidase expression as a function of carbon source availability in Talaromyces amestolkiae: a genomic and proteomic approach.</title>
        <authorList>
            <person name="de Eugenio L.I."/>
            <person name="Mendez-Liter J.A."/>
            <person name="Nieto-Dominguez M."/>
            <person name="Alonso L."/>
            <person name="Gil-Munoz J."/>
            <person name="Barriuso J."/>
            <person name="Prieto A."/>
            <person name="Martinez M.J."/>
        </authorList>
    </citation>
    <scope>NUCLEOTIDE SEQUENCE [LARGE SCALE GENOMIC DNA]</scope>
    <source>
        <strain evidence="6 7">CIB</strain>
    </source>
</reference>
<keyword evidence="4" id="KW-0812">Transmembrane</keyword>
<dbReference type="InterPro" id="IPR012677">
    <property type="entry name" value="Nucleotide-bd_a/b_plait_sf"/>
</dbReference>
<feature type="compositionally biased region" description="Low complexity" evidence="3">
    <location>
        <begin position="275"/>
        <end position="286"/>
    </location>
</feature>
<feature type="region of interest" description="Disordered" evidence="3">
    <location>
        <begin position="1"/>
        <end position="41"/>
    </location>
</feature>
<dbReference type="SMART" id="SM01218">
    <property type="entry name" value="FoP_duplication"/>
    <property type="match status" value="1"/>
</dbReference>
<keyword evidence="4" id="KW-0472">Membrane</keyword>
<dbReference type="InterPro" id="IPR000504">
    <property type="entry name" value="RRM_dom"/>
</dbReference>
<feature type="compositionally biased region" description="Basic and acidic residues" evidence="3">
    <location>
        <begin position="1"/>
        <end position="14"/>
    </location>
</feature>
<name>A0A364L7D9_TALAM</name>
<feature type="transmembrane region" description="Helical" evidence="4">
    <location>
        <begin position="72"/>
        <end position="90"/>
    </location>
</feature>
<dbReference type="PROSITE" id="PS50102">
    <property type="entry name" value="RRM"/>
    <property type="match status" value="1"/>
</dbReference>
<feature type="compositionally biased region" description="Basic and acidic residues" evidence="3">
    <location>
        <begin position="206"/>
        <end position="229"/>
    </location>
</feature>
<evidence type="ECO:0000256" key="2">
    <source>
        <dbReference type="PROSITE-ProRule" id="PRU00176"/>
    </source>
</evidence>
<feature type="region of interest" description="Disordered" evidence="3">
    <location>
        <begin position="189"/>
        <end position="334"/>
    </location>
</feature>
<comment type="caution">
    <text evidence="6">The sequence shown here is derived from an EMBL/GenBank/DDBJ whole genome shotgun (WGS) entry which is preliminary data.</text>
</comment>
<dbReference type="EMBL" id="MIKG01000016">
    <property type="protein sequence ID" value="RAO71724.1"/>
    <property type="molecule type" value="Genomic_DNA"/>
</dbReference>
<evidence type="ECO:0000259" key="5">
    <source>
        <dbReference type="PROSITE" id="PS50102"/>
    </source>
</evidence>
<dbReference type="RefSeq" id="XP_040736239.1">
    <property type="nucleotide sequence ID" value="XM_040880464.1"/>
</dbReference>
<dbReference type="InterPro" id="IPR035979">
    <property type="entry name" value="RBD_domain_sf"/>
</dbReference>
<keyword evidence="7" id="KW-1185">Reference proteome</keyword>
<keyword evidence="4" id="KW-1133">Transmembrane helix</keyword>
<dbReference type="PANTHER" id="PTHR19965">
    <property type="entry name" value="RNA AND EXPORT FACTOR BINDING PROTEIN"/>
    <property type="match status" value="1"/>
</dbReference>
<dbReference type="GeneID" id="63796951"/>
<dbReference type="Gene3D" id="3.30.70.330">
    <property type="match status" value="1"/>
</dbReference>
<sequence>MDRSLEEIISERPAKQQQQQQQQQNRRGRSSRNTSNAPRDGVKKLTFVPPFDVYSHIVTALILIGEFFPRRGVMLLLMICVAVKVIGFMIDSMITMETPVLHDVTTDLDAKETRRIAINPRLRIDNLHWDLTEEDLEGLFGNIGPVQRVRINFDRAGRSEGTATVTYQYLEDARQAIREFDGANAKGQPIRLTLLPGGGRGAGGSKAEKSKSLFDRIERPLADRTERSLSPDGEGATNGGRRRRGGRGGRAGRSDTSKPAPDHIDRYVPGQQQSQRSPTRRGQTGRRPGERRDDRRGGNRDVRRGANGGTGPRPKKTQEELDAEMDDYWGNTAAADGAEEKVVSAPATVAAGELAGAAPAGNDDDIDMIE</sequence>
<feature type="compositionally biased region" description="Basic and acidic residues" evidence="3">
    <location>
        <begin position="252"/>
        <end position="266"/>
    </location>
</feature>
<dbReference type="PANTHER" id="PTHR19965:SF82">
    <property type="entry name" value="THO COMPLEX SUBUNIT 4"/>
    <property type="match status" value="1"/>
</dbReference>
<feature type="compositionally biased region" description="Basic and acidic residues" evidence="3">
    <location>
        <begin position="287"/>
        <end position="304"/>
    </location>
</feature>
<evidence type="ECO:0000256" key="3">
    <source>
        <dbReference type="SAM" id="MobiDB-lite"/>
    </source>
</evidence>
<gene>
    <name evidence="6" type="ORF">BHQ10_007736</name>
</gene>
<protein>
    <recommendedName>
        <fullName evidence="5">RRM domain-containing protein</fullName>
    </recommendedName>
</protein>
<dbReference type="AlphaFoldDB" id="A0A364L7D9"/>
<dbReference type="Pfam" id="PF00076">
    <property type="entry name" value="RRM_1"/>
    <property type="match status" value="1"/>
</dbReference>
<evidence type="ECO:0000313" key="6">
    <source>
        <dbReference type="EMBL" id="RAO71724.1"/>
    </source>
</evidence>
<dbReference type="CDD" id="cd12418">
    <property type="entry name" value="RRM_Aly_REF_like"/>
    <property type="match status" value="1"/>
</dbReference>
<accession>A0A364L7D9</accession>
<dbReference type="InterPro" id="IPR025715">
    <property type="entry name" value="FoP_C"/>
</dbReference>
<dbReference type="SMART" id="SM00360">
    <property type="entry name" value="RRM"/>
    <property type="match status" value="1"/>
</dbReference>
<dbReference type="OrthoDB" id="5382468at2759"/>
<evidence type="ECO:0000313" key="7">
    <source>
        <dbReference type="Proteomes" id="UP000249363"/>
    </source>
</evidence>
<dbReference type="InterPro" id="IPR051229">
    <property type="entry name" value="ALYREF_mRNA_export"/>
</dbReference>
<feature type="compositionally biased region" description="Low complexity" evidence="3">
    <location>
        <begin position="16"/>
        <end position="36"/>
    </location>
</feature>
<dbReference type="Proteomes" id="UP000249363">
    <property type="component" value="Unassembled WGS sequence"/>
</dbReference>